<evidence type="ECO:0000313" key="2">
    <source>
        <dbReference type="EMBL" id="THH08358.1"/>
    </source>
</evidence>
<gene>
    <name evidence="2" type="ORF">EW146_g9019</name>
</gene>
<dbReference type="EMBL" id="SGPL01000705">
    <property type="protein sequence ID" value="THH08358.1"/>
    <property type="molecule type" value="Genomic_DNA"/>
</dbReference>
<protein>
    <submittedName>
        <fullName evidence="2">Uncharacterized protein</fullName>
    </submittedName>
</protein>
<feature type="compositionally biased region" description="Polar residues" evidence="1">
    <location>
        <begin position="98"/>
        <end position="108"/>
    </location>
</feature>
<name>A0A4S4LBL1_9AGAM</name>
<evidence type="ECO:0000313" key="3">
    <source>
        <dbReference type="Proteomes" id="UP000310158"/>
    </source>
</evidence>
<comment type="caution">
    <text evidence="2">The sequence shown here is derived from an EMBL/GenBank/DDBJ whole genome shotgun (WGS) entry which is preliminary data.</text>
</comment>
<dbReference type="Proteomes" id="UP000310158">
    <property type="component" value="Unassembled WGS sequence"/>
</dbReference>
<feature type="region of interest" description="Disordered" evidence="1">
    <location>
        <begin position="54"/>
        <end position="134"/>
    </location>
</feature>
<feature type="compositionally biased region" description="Basic and acidic residues" evidence="1">
    <location>
        <begin position="66"/>
        <end position="81"/>
    </location>
</feature>
<organism evidence="2 3">
    <name type="scientific">Bondarzewia mesenterica</name>
    <dbReference type="NCBI Taxonomy" id="1095465"/>
    <lineage>
        <taxon>Eukaryota</taxon>
        <taxon>Fungi</taxon>
        <taxon>Dikarya</taxon>
        <taxon>Basidiomycota</taxon>
        <taxon>Agaricomycotina</taxon>
        <taxon>Agaricomycetes</taxon>
        <taxon>Russulales</taxon>
        <taxon>Bondarzewiaceae</taxon>
        <taxon>Bondarzewia</taxon>
    </lineage>
</organism>
<accession>A0A4S4LBL1</accession>
<feature type="compositionally biased region" description="Basic and acidic residues" evidence="1">
    <location>
        <begin position="110"/>
        <end position="126"/>
    </location>
</feature>
<dbReference type="AlphaFoldDB" id="A0A4S4LBL1"/>
<reference evidence="2 3" key="1">
    <citation type="submission" date="2019-02" db="EMBL/GenBank/DDBJ databases">
        <title>Genome sequencing of the rare red list fungi Bondarzewia mesenterica.</title>
        <authorList>
            <person name="Buettner E."/>
            <person name="Kellner H."/>
        </authorList>
    </citation>
    <scope>NUCLEOTIDE SEQUENCE [LARGE SCALE GENOMIC DNA]</scope>
    <source>
        <strain evidence="2 3">DSM 108281</strain>
    </source>
</reference>
<sequence>MAEQYKHLNGTPDFHVVWNSSRGLAVNGTDARIFRREHGISGDEFCLVEMSKSSKAGTLDRLPQTPRREAQSSQEDRDFFDLLHPASRPSHVPPCRSKVQNTRDTTQLYDARDEHEKPEHKSDGVGRRAILGSW</sequence>
<keyword evidence="3" id="KW-1185">Reference proteome</keyword>
<proteinExistence type="predicted"/>
<evidence type="ECO:0000256" key="1">
    <source>
        <dbReference type="SAM" id="MobiDB-lite"/>
    </source>
</evidence>